<evidence type="ECO:0000256" key="1">
    <source>
        <dbReference type="SAM" id="SignalP"/>
    </source>
</evidence>
<accession>A0A1I7SLB6</accession>
<keyword evidence="4" id="KW-1185">Reference proteome</keyword>
<reference evidence="5" key="1">
    <citation type="submission" date="2016-11" db="UniProtKB">
        <authorList>
            <consortium name="WormBaseParasite"/>
        </authorList>
    </citation>
    <scope>IDENTIFICATION</scope>
</reference>
<keyword evidence="1" id="KW-0732">Signal</keyword>
<dbReference type="Proteomes" id="UP000095284">
    <property type="component" value="Unplaced"/>
</dbReference>
<dbReference type="Proteomes" id="UP000582659">
    <property type="component" value="Unassembled WGS sequence"/>
</dbReference>
<proteinExistence type="predicted"/>
<evidence type="ECO:0000313" key="2">
    <source>
        <dbReference type="EMBL" id="CAD5233976.1"/>
    </source>
</evidence>
<feature type="chain" id="PRO_5035360108" evidence="1">
    <location>
        <begin position="25"/>
        <end position="79"/>
    </location>
</feature>
<protein>
    <submittedName>
        <fullName evidence="2">(pine wood nematode) hypothetical protein</fullName>
    </submittedName>
</protein>
<evidence type="ECO:0000313" key="5">
    <source>
        <dbReference type="WBParaSite" id="BXY_1384800.1"/>
    </source>
</evidence>
<dbReference type="EMBL" id="CAJFDI010000006">
    <property type="protein sequence ID" value="CAD5233976.1"/>
    <property type="molecule type" value="Genomic_DNA"/>
</dbReference>
<dbReference type="AlphaFoldDB" id="A0A1I7SLB6"/>
<reference evidence="2" key="2">
    <citation type="submission" date="2020-09" db="EMBL/GenBank/DDBJ databases">
        <authorList>
            <person name="Kikuchi T."/>
        </authorList>
    </citation>
    <scope>NUCLEOTIDE SEQUENCE</scope>
    <source>
        <strain evidence="2">Ka4C1</strain>
    </source>
</reference>
<organism evidence="3 5">
    <name type="scientific">Bursaphelenchus xylophilus</name>
    <name type="common">Pinewood nematode worm</name>
    <name type="synonym">Aphelenchoides xylophilus</name>
    <dbReference type="NCBI Taxonomy" id="6326"/>
    <lineage>
        <taxon>Eukaryota</taxon>
        <taxon>Metazoa</taxon>
        <taxon>Ecdysozoa</taxon>
        <taxon>Nematoda</taxon>
        <taxon>Chromadorea</taxon>
        <taxon>Rhabditida</taxon>
        <taxon>Tylenchina</taxon>
        <taxon>Tylenchomorpha</taxon>
        <taxon>Aphelenchoidea</taxon>
        <taxon>Aphelenchoididae</taxon>
        <taxon>Bursaphelenchus</taxon>
    </lineage>
</organism>
<evidence type="ECO:0000313" key="4">
    <source>
        <dbReference type="Proteomes" id="UP000659654"/>
    </source>
</evidence>
<gene>
    <name evidence="2" type="ORF">BXYJ_LOCUS14067</name>
</gene>
<name>A0A1I7SLB6_BURXY</name>
<dbReference type="WBParaSite" id="BXY_1384800.1">
    <property type="protein sequence ID" value="BXY_1384800.1"/>
    <property type="gene ID" value="BXY_1384800"/>
</dbReference>
<feature type="signal peptide" evidence="1">
    <location>
        <begin position="1"/>
        <end position="24"/>
    </location>
</feature>
<sequence length="79" mass="8929">MFSKIALFFFALLAVIISNGQVEACRGGTPVDIWQTPYGNGYNYNQFYPPTDGFRLRRAYRDMIRQTTAVPAQTDTNTA</sequence>
<dbReference type="EMBL" id="CAJFCV020000006">
    <property type="protein sequence ID" value="CAG9129468.1"/>
    <property type="molecule type" value="Genomic_DNA"/>
</dbReference>
<evidence type="ECO:0000313" key="3">
    <source>
        <dbReference type="Proteomes" id="UP000095284"/>
    </source>
</evidence>
<dbReference type="Proteomes" id="UP000659654">
    <property type="component" value="Unassembled WGS sequence"/>
</dbReference>